<evidence type="ECO:0000259" key="3">
    <source>
        <dbReference type="PROSITE" id="PS50127"/>
    </source>
</evidence>
<dbReference type="SMART" id="SM00212">
    <property type="entry name" value="UBCc"/>
    <property type="match status" value="1"/>
</dbReference>
<dbReference type="InterPro" id="IPR016135">
    <property type="entry name" value="UBQ-conjugating_enzyme/RWD"/>
</dbReference>
<dbReference type="PROSITE" id="PS50127">
    <property type="entry name" value="UBC_2"/>
    <property type="match status" value="1"/>
</dbReference>
<organism evidence="4 5">
    <name type="scientific">Caerostris darwini</name>
    <dbReference type="NCBI Taxonomy" id="1538125"/>
    <lineage>
        <taxon>Eukaryota</taxon>
        <taxon>Metazoa</taxon>
        <taxon>Ecdysozoa</taxon>
        <taxon>Arthropoda</taxon>
        <taxon>Chelicerata</taxon>
        <taxon>Arachnida</taxon>
        <taxon>Araneae</taxon>
        <taxon>Araneomorphae</taxon>
        <taxon>Entelegynae</taxon>
        <taxon>Araneoidea</taxon>
        <taxon>Araneidae</taxon>
        <taxon>Caerostris</taxon>
    </lineage>
</organism>
<gene>
    <name evidence="4" type="primary">UBE2J1</name>
    <name evidence="4" type="ORF">CDAR_256301</name>
</gene>
<feature type="transmembrane region" description="Helical" evidence="2">
    <location>
        <begin position="329"/>
        <end position="347"/>
    </location>
</feature>
<evidence type="ECO:0000313" key="4">
    <source>
        <dbReference type="EMBL" id="GIY48963.1"/>
    </source>
</evidence>
<dbReference type="Gene3D" id="3.10.110.10">
    <property type="entry name" value="Ubiquitin Conjugating Enzyme"/>
    <property type="match status" value="1"/>
</dbReference>
<dbReference type="FunFam" id="3.10.110.10:FF:000086">
    <property type="entry name" value="Ubiquitin-conjugating enzyme E2 J1"/>
    <property type="match status" value="1"/>
</dbReference>
<feature type="compositionally biased region" description="Basic and acidic residues" evidence="1">
    <location>
        <begin position="157"/>
        <end position="171"/>
    </location>
</feature>
<dbReference type="InterPro" id="IPR050113">
    <property type="entry name" value="Ub_conjugating_enzyme"/>
</dbReference>
<name>A0AAV4TXE2_9ARAC</name>
<dbReference type="AlphaFoldDB" id="A0AAV4TXE2"/>
<dbReference type="CDD" id="cd23799">
    <property type="entry name" value="UBCc_UBE2J"/>
    <property type="match status" value="1"/>
</dbReference>
<dbReference type="Pfam" id="PF00179">
    <property type="entry name" value="UQ_con"/>
    <property type="match status" value="1"/>
</dbReference>
<evidence type="ECO:0000256" key="1">
    <source>
        <dbReference type="SAM" id="MobiDB-lite"/>
    </source>
</evidence>
<proteinExistence type="predicted"/>
<feature type="domain" description="UBC core" evidence="3">
    <location>
        <begin position="9"/>
        <end position="157"/>
    </location>
</feature>
<keyword evidence="2" id="KW-1133">Transmembrane helix</keyword>
<reference evidence="4 5" key="1">
    <citation type="submission" date="2021-06" db="EMBL/GenBank/DDBJ databases">
        <title>Caerostris darwini draft genome.</title>
        <authorList>
            <person name="Kono N."/>
            <person name="Arakawa K."/>
        </authorList>
    </citation>
    <scope>NUCLEOTIDE SEQUENCE [LARGE SCALE GENOMIC DNA]</scope>
</reference>
<keyword evidence="2" id="KW-0472">Membrane</keyword>
<dbReference type="SUPFAM" id="SSF54495">
    <property type="entry name" value="UBC-like"/>
    <property type="match status" value="1"/>
</dbReference>
<comment type="caution">
    <text evidence="4">The sequence shown here is derived from an EMBL/GenBank/DDBJ whole genome shotgun (WGS) entry which is preliminary data.</text>
</comment>
<dbReference type="Proteomes" id="UP001054837">
    <property type="component" value="Unassembled WGS sequence"/>
</dbReference>
<protein>
    <submittedName>
        <fullName evidence="4">Ubiquitin-conjugating enzyme E2 J1</fullName>
    </submittedName>
</protein>
<evidence type="ECO:0000313" key="5">
    <source>
        <dbReference type="Proteomes" id="UP001054837"/>
    </source>
</evidence>
<dbReference type="InterPro" id="IPR000608">
    <property type="entry name" value="UBC"/>
</dbReference>
<sequence length="356" mass="39711">MARYNLKNPAVKRLMKEAEELQCPTEEYYAQPMEDNLFEWHFTFRGPRNSEFEGGIYHGRITLPPDYPMKPPSIMMLTPNGRFEINKKICLSISGYHPETWQPSWSIRTAILAIIGFLPTHGNGAIGSLDYTPEERKQLALKSQNWKCSECGSIKDCLKNPETDSPKKCNDQNEDILTESKSDENSVSSKIGESDEGQMMSTNGESDEGQMVSTNGEFDEGQMVSTNGESDEGQMVPTNGESDEGQMVPTNGESDEGQMVSTNGESDEGQSEIECIPPEISDQKNPLLLRQRITISPESPSESTQSDTTANLQSADLVQSAQAKPSYDYLSLILIWVISIILVALIVRRIYHEYSL</sequence>
<evidence type="ECO:0000256" key="2">
    <source>
        <dbReference type="SAM" id="Phobius"/>
    </source>
</evidence>
<dbReference type="PANTHER" id="PTHR24067">
    <property type="entry name" value="UBIQUITIN-CONJUGATING ENZYME E2"/>
    <property type="match status" value="1"/>
</dbReference>
<dbReference type="EMBL" id="BPLQ01010174">
    <property type="protein sequence ID" value="GIY48963.1"/>
    <property type="molecule type" value="Genomic_DNA"/>
</dbReference>
<keyword evidence="5" id="KW-1185">Reference proteome</keyword>
<keyword evidence="2" id="KW-0812">Transmembrane</keyword>
<accession>A0AAV4TXE2</accession>
<feature type="region of interest" description="Disordered" evidence="1">
    <location>
        <begin position="157"/>
        <end position="270"/>
    </location>
</feature>